<gene>
    <name evidence="4" type="ORF">PPACK8108_LOCUS5389</name>
</gene>
<dbReference type="PANTHER" id="PTHR37846">
    <property type="entry name" value="YALI0B21296P"/>
    <property type="match status" value="1"/>
</dbReference>
<evidence type="ECO:0000313" key="5">
    <source>
        <dbReference type="Proteomes" id="UP001153365"/>
    </source>
</evidence>
<keyword evidence="2" id="KW-1133">Transmembrane helix</keyword>
<name>A0AAV0APB1_PHAPC</name>
<keyword evidence="5" id="KW-1185">Reference proteome</keyword>
<evidence type="ECO:0000259" key="3">
    <source>
        <dbReference type="Pfam" id="PF24841"/>
    </source>
</evidence>
<keyword evidence="2" id="KW-0472">Membrane</keyword>
<feature type="transmembrane region" description="Helical" evidence="2">
    <location>
        <begin position="234"/>
        <end position="260"/>
    </location>
</feature>
<feature type="compositionally biased region" description="Basic and acidic residues" evidence="1">
    <location>
        <begin position="18"/>
        <end position="37"/>
    </location>
</feature>
<feature type="domain" description="DUF7719" evidence="3">
    <location>
        <begin position="198"/>
        <end position="264"/>
    </location>
</feature>
<accession>A0AAV0APB1</accession>
<dbReference type="InterPro" id="IPR056136">
    <property type="entry name" value="DUF7719"/>
</dbReference>
<feature type="region of interest" description="Disordered" evidence="1">
    <location>
        <begin position="95"/>
        <end position="120"/>
    </location>
</feature>
<protein>
    <recommendedName>
        <fullName evidence="3">DUF7719 domain-containing protein</fullName>
    </recommendedName>
</protein>
<dbReference type="Proteomes" id="UP001153365">
    <property type="component" value="Unassembled WGS sequence"/>
</dbReference>
<reference evidence="4" key="1">
    <citation type="submission" date="2022-06" db="EMBL/GenBank/DDBJ databases">
        <authorList>
            <consortium name="SYNGENTA / RWTH Aachen University"/>
        </authorList>
    </citation>
    <scope>NUCLEOTIDE SEQUENCE</scope>
</reference>
<dbReference type="PANTHER" id="PTHR37846:SF1">
    <property type="entry name" value="DEACETYLASE-LIKE PROTEIN"/>
    <property type="match status" value="1"/>
</dbReference>
<evidence type="ECO:0000256" key="1">
    <source>
        <dbReference type="SAM" id="MobiDB-lite"/>
    </source>
</evidence>
<proteinExistence type="predicted"/>
<comment type="caution">
    <text evidence="4">The sequence shown here is derived from an EMBL/GenBank/DDBJ whole genome shotgun (WGS) entry which is preliminary data.</text>
</comment>
<dbReference type="AlphaFoldDB" id="A0AAV0APB1"/>
<dbReference type="Pfam" id="PF24841">
    <property type="entry name" value="DUF7719"/>
    <property type="match status" value="1"/>
</dbReference>
<feature type="compositionally biased region" description="Polar residues" evidence="1">
    <location>
        <begin position="1"/>
        <end position="15"/>
    </location>
</feature>
<feature type="compositionally biased region" description="Polar residues" evidence="1">
    <location>
        <begin position="104"/>
        <end position="113"/>
    </location>
</feature>
<keyword evidence="2" id="KW-0812">Transmembrane</keyword>
<organism evidence="4 5">
    <name type="scientific">Phakopsora pachyrhizi</name>
    <name type="common">Asian soybean rust disease fungus</name>
    <dbReference type="NCBI Taxonomy" id="170000"/>
    <lineage>
        <taxon>Eukaryota</taxon>
        <taxon>Fungi</taxon>
        <taxon>Dikarya</taxon>
        <taxon>Basidiomycota</taxon>
        <taxon>Pucciniomycotina</taxon>
        <taxon>Pucciniomycetes</taxon>
        <taxon>Pucciniales</taxon>
        <taxon>Phakopsoraceae</taxon>
        <taxon>Phakopsora</taxon>
    </lineage>
</organism>
<feature type="transmembrane region" description="Helical" evidence="2">
    <location>
        <begin position="195"/>
        <end position="214"/>
    </location>
</feature>
<feature type="region of interest" description="Disordered" evidence="1">
    <location>
        <begin position="1"/>
        <end position="37"/>
    </location>
</feature>
<evidence type="ECO:0000256" key="2">
    <source>
        <dbReference type="SAM" id="Phobius"/>
    </source>
</evidence>
<evidence type="ECO:0000313" key="4">
    <source>
        <dbReference type="EMBL" id="CAH7670670.1"/>
    </source>
</evidence>
<dbReference type="EMBL" id="CALTRL010001041">
    <property type="protein sequence ID" value="CAH7670670.1"/>
    <property type="molecule type" value="Genomic_DNA"/>
</dbReference>
<sequence length="267" mass="30321">MRSKPNGNDCSTTALSDRLQESSVKTESKVKKKRMDEGLRISREDQLRLINQTGILGSSLTIDSIKPSKIVELRQESLQNKSPLLKFSDDELMRSDQKVPSDLKSLSTRSDSQNSDEVDQQLVDDGDSLPVWVDETFDTILYAIPFNTVFICLDVAIHAQYGQPLTITDELSRLKNVIPTSLLFIYLTLTNRRRLTVQSLLFMISNLTGSYMIYVINRSSYLLVMRRTPGLGCLWIYCVVLMDLRFAVCSLTLIGAWCWIMNLSLYA</sequence>